<dbReference type="PANTHER" id="PTHR13844">
    <property type="entry name" value="SWI/SNF-RELATED MATRIX-ASSOCIATED ACTIN-DEPENDENT REGULATOR OF CHROMATIN SUBFAMILY D"/>
    <property type="match status" value="1"/>
</dbReference>
<feature type="compositionally biased region" description="Basic and acidic residues" evidence="1">
    <location>
        <begin position="52"/>
        <end position="66"/>
    </location>
</feature>
<evidence type="ECO:0000259" key="2">
    <source>
        <dbReference type="PROSITE" id="PS51925"/>
    </source>
</evidence>
<organism evidence="3 4">
    <name type="scientific">Hirsutella rhossiliensis</name>
    <dbReference type="NCBI Taxonomy" id="111463"/>
    <lineage>
        <taxon>Eukaryota</taxon>
        <taxon>Fungi</taxon>
        <taxon>Dikarya</taxon>
        <taxon>Ascomycota</taxon>
        <taxon>Pezizomycotina</taxon>
        <taxon>Sordariomycetes</taxon>
        <taxon>Hypocreomycetidae</taxon>
        <taxon>Hypocreales</taxon>
        <taxon>Ophiocordycipitaceae</taxon>
        <taxon>Hirsutella</taxon>
    </lineage>
</organism>
<evidence type="ECO:0000256" key="1">
    <source>
        <dbReference type="SAM" id="MobiDB-lite"/>
    </source>
</evidence>
<keyword evidence="4" id="KW-1185">Reference proteome</keyword>
<dbReference type="CDD" id="cd10568">
    <property type="entry name" value="SWIB_like"/>
    <property type="match status" value="1"/>
</dbReference>
<dbReference type="OrthoDB" id="10263741at2759"/>
<feature type="region of interest" description="Disordered" evidence="1">
    <location>
        <begin position="1"/>
        <end position="68"/>
    </location>
</feature>
<comment type="caution">
    <text evidence="3">The sequence shown here is derived from an EMBL/GenBank/DDBJ whole genome shotgun (WGS) entry which is preliminary data.</text>
</comment>
<protein>
    <submittedName>
        <fullName evidence="3">SWIB/MDM2 domain-containing protein</fullName>
    </submittedName>
</protein>
<dbReference type="AlphaFoldDB" id="A0A9P8SH63"/>
<dbReference type="InterPro" id="IPR019835">
    <property type="entry name" value="SWIB_domain"/>
</dbReference>
<dbReference type="InterPro" id="IPR003121">
    <property type="entry name" value="SWIB_MDM2_domain"/>
</dbReference>
<dbReference type="EMBL" id="JAIZPD010000009">
    <property type="protein sequence ID" value="KAH0960681.1"/>
    <property type="molecule type" value="Genomic_DNA"/>
</dbReference>
<dbReference type="Gene3D" id="1.10.245.10">
    <property type="entry name" value="SWIB/MDM2 domain"/>
    <property type="match status" value="1"/>
</dbReference>
<name>A0A9P8SH63_9HYPO</name>
<dbReference type="GeneID" id="68356963"/>
<feature type="region of interest" description="Disordered" evidence="1">
    <location>
        <begin position="163"/>
        <end position="205"/>
    </location>
</feature>
<feature type="compositionally biased region" description="Low complexity" evidence="1">
    <location>
        <begin position="37"/>
        <end position="50"/>
    </location>
</feature>
<dbReference type="RefSeq" id="XP_044718194.1">
    <property type="nucleotide sequence ID" value="XM_044866305.1"/>
</dbReference>
<feature type="domain" description="DM2" evidence="2">
    <location>
        <begin position="280"/>
        <end position="358"/>
    </location>
</feature>
<feature type="region of interest" description="Disordered" evidence="1">
    <location>
        <begin position="232"/>
        <end position="251"/>
    </location>
</feature>
<dbReference type="InterPro" id="IPR036885">
    <property type="entry name" value="SWIB_MDM2_dom_sf"/>
</dbReference>
<dbReference type="Pfam" id="PF02201">
    <property type="entry name" value="SWIB"/>
    <property type="match status" value="1"/>
</dbReference>
<gene>
    <name evidence="3" type="ORF">HRG_07834</name>
</gene>
<evidence type="ECO:0000313" key="4">
    <source>
        <dbReference type="Proteomes" id="UP000824596"/>
    </source>
</evidence>
<sequence length="505" mass="57169">MQPQYRAYAQQVPQRSPHAPNQRRGGIGPHPSAPLSQAQMVQQQQAQAHANELARRRSRKPTDKNIPDGVEECIVDPDGVQRYKDLRDVERWLDATTTRKRLGVSESVNRSRTNLSRILRIQISNTVEDQVWQGSGLNVDAFDFTTNMEASYRVKIEGRLLDEQDDDSSADHRAEEGSVAISGVSDKMEQDEQPATSQKASPANDARHRLSHFFKALSVDFDRSRFRNGAEQSIEWKKPESLPKPQAAGSLPPAADFDELTFKRNGDENTNITINLYRHESPERYQLSPELAEVVDMSEATQQEAVMGLWEYIRYWGLQEDEEKRNFRCDELLKRVVGRGDVGYIPMLNEYVAQHLQPLPPVSLPYTIRVDEEFHRNPQPTVYDVHVSVDDPLRAELQPLINNIQYATMLKEVTALDEQLARLIQAIAVSKTKHSFFTSLSQDPATFVSNWLSSQKRDLEIIMGEASRGGGEAAHGDEWRKGGSGSVWATQNARESVNVLLSKQR</sequence>
<dbReference type="Proteomes" id="UP000824596">
    <property type="component" value="Unassembled WGS sequence"/>
</dbReference>
<accession>A0A9P8SH63</accession>
<dbReference type="SUPFAM" id="SSF47592">
    <property type="entry name" value="SWIB/MDM2 domain"/>
    <property type="match status" value="1"/>
</dbReference>
<dbReference type="PROSITE" id="PS51925">
    <property type="entry name" value="SWIB_MDM2"/>
    <property type="match status" value="1"/>
</dbReference>
<proteinExistence type="predicted"/>
<evidence type="ECO:0000313" key="3">
    <source>
        <dbReference type="EMBL" id="KAH0960681.1"/>
    </source>
</evidence>
<dbReference type="SMART" id="SM00151">
    <property type="entry name" value="SWIB"/>
    <property type="match status" value="1"/>
</dbReference>
<reference evidence="3" key="1">
    <citation type="submission" date="2021-09" db="EMBL/GenBank/DDBJ databases">
        <title>A high-quality genome of the endoparasitic fungus Hirsutella rhossiliensis with a comparison of Hirsutella genomes reveals transposable elements contributing to genome size variation.</title>
        <authorList>
            <person name="Lin R."/>
            <person name="Jiao Y."/>
            <person name="Sun X."/>
            <person name="Ling J."/>
            <person name="Xie B."/>
            <person name="Cheng X."/>
        </authorList>
    </citation>
    <scope>NUCLEOTIDE SEQUENCE</scope>
    <source>
        <strain evidence="3">HR02</strain>
    </source>
</reference>